<organism evidence="2">
    <name type="scientific">Zea mays</name>
    <name type="common">Maize</name>
    <dbReference type="NCBI Taxonomy" id="4577"/>
    <lineage>
        <taxon>Eukaryota</taxon>
        <taxon>Viridiplantae</taxon>
        <taxon>Streptophyta</taxon>
        <taxon>Embryophyta</taxon>
        <taxon>Tracheophyta</taxon>
        <taxon>Spermatophyta</taxon>
        <taxon>Magnoliopsida</taxon>
        <taxon>Liliopsida</taxon>
        <taxon>Poales</taxon>
        <taxon>Poaceae</taxon>
        <taxon>PACMAD clade</taxon>
        <taxon>Panicoideae</taxon>
        <taxon>Andropogonodae</taxon>
        <taxon>Andropogoneae</taxon>
        <taxon>Tripsacinae</taxon>
        <taxon>Zea</taxon>
    </lineage>
</organism>
<dbReference type="EMBL" id="BT084551">
    <property type="protein sequence ID" value="ACR34904.1"/>
    <property type="molecule type" value="mRNA"/>
</dbReference>
<evidence type="ECO:0000256" key="1">
    <source>
        <dbReference type="SAM" id="MobiDB-lite"/>
    </source>
</evidence>
<feature type="compositionally biased region" description="Basic residues" evidence="1">
    <location>
        <begin position="335"/>
        <end position="345"/>
    </location>
</feature>
<protein>
    <submittedName>
        <fullName evidence="2">Uncharacterized protein</fullName>
    </submittedName>
</protein>
<feature type="compositionally biased region" description="Basic residues" evidence="1">
    <location>
        <begin position="277"/>
        <end position="286"/>
    </location>
</feature>
<sequence length="358" mass="39408">MGMNNKEKKKGMNRARPRSMAMAVGVAMAALPRRARARAGGPGLERRRRHAAGSPELLVPAEVEAPGAHHALLLGREPALEEAFERRLLLGAEEEGVAGHEVHGRDVEADGLHHVPRQLPEGEPHEPGRLDHQVRQPAPQLPPHPRRRRAVDLRLLRLHGPQLLLPRGVDLRGGGGGGVPHGDRVLDCLHDHVGPEEDGLSEHDDGSGLVERARDGGARVRAGGVAAEAQEVGVRHGAGAGLPNPRAGRLHLCGAQHLARLLHREARRGQRRVRLPLGRRRRRRGRHEAVEVDPRECDADPEVPDPVGQGHEAVGRHGGAERRLLLQEPPEPERRRRRRRRRREALRHGSPQHGRHCC</sequence>
<feature type="region of interest" description="Disordered" evidence="1">
    <location>
        <begin position="277"/>
        <end position="358"/>
    </location>
</feature>
<proteinExistence type="evidence at transcript level"/>
<feature type="compositionally biased region" description="Basic residues" evidence="1">
    <location>
        <begin position="7"/>
        <end position="17"/>
    </location>
</feature>
<feature type="compositionally biased region" description="Basic and acidic residues" evidence="1">
    <location>
        <begin position="287"/>
        <end position="298"/>
    </location>
</feature>
<feature type="region of interest" description="Disordered" evidence="1">
    <location>
        <begin position="115"/>
        <end position="147"/>
    </location>
</feature>
<reference evidence="2" key="1">
    <citation type="journal article" date="2009" name="PLoS Genet.">
        <title>Sequencing, mapping, and analysis of 27,455 maize full-length cDNAs.</title>
        <authorList>
            <person name="Soderlund C."/>
            <person name="Descour A."/>
            <person name="Kudrna D."/>
            <person name="Bomhoff M."/>
            <person name="Boyd L."/>
            <person name="Currie J."/>
            <person name="Angelova A."/>
            <person name="Collura K."/>
            <person name="Wissotski M."/>
            <person name="Ashley E."/>
            <person name="Morrow D."/>
            <person name="Fernandes J."/>
            <person name="Walbot V."/>
            <person name="Yu Y."/>
        </authorList>
    </citation>
    <scope>NUCLEOTIDE SEQUENCE</scope>
    <source>
        <strain evidence="2">B73</strain>
    </source>
</reference>
<feature type="compositionally biased region" description="Basic and acidic residues" evidence="1">
    <location>
        <begin position="313"/>
        <end position="325"/>
    </location>
</feature>
<name>C4J154_MAIZE</name>
<evidence type="ECO:0000313" key="2">
    <source>
        <dbReference type="EMBL" id="ACR34904.1"/>
    </source>
</evidence>
<feature type="compositionally biased region" description="Basic and acidic residues" evidence="1">
    <location>
        <begin position="120"/>
        <end position="134"/>
    </location>
</feature>
<accession>C4J154</accession>
<dbReference type="AlphaFoldDB" id="C4J154"/>
<reference evidence="2" key="2">
    <citation type="submission" date="2012-06" db="EMBL/GenBank/DDBJ databases">
        <authorList>
            <person name="Yu Y."/>
            <person name="Currie J."/>
            <person name="Lomeli R."/>
            <person name="Angelova A."/>
            <person name="Collura K."/>
            <person name="Wissotski M."/>
            <person name="Campos D."/>
            <person name="Kudrna D."/>
            <person name="Golser W."/>
            <person name="Ashely E."/>
            <person name="Descour A."/>
            <person name="Fernandes J."/>
            <person name="Soderlund C."/>
            <person name="Walbot V."/>
        </authorList>
    </citation>
    <scope>NUCLEOTIDE SEQUENCE</scope>
    <source>
        <strain evidence="2">B73</strain>
    </source>
</reference>
<feature type="region of interest" description="Disordered" evidence="1">
    <location>
        <begin position="1"/>
        <end position="20"/>
    </location>
</feature>